<gene>
    <name evidence="2" type="ORF">MC7420_1261</name>
</gene>
<dbReference type="AlphaFoldDB" id="B4VRT7"/>
<dbReference type="EMBL" id="DS989849">
    <property type="protein sequence ID" value="EDX75343.1"/>
    <property type="molecule type" value="Genomic_DNA"/>
</dbReference>
<accession>B4VRT7</accession>
<dbReference type="HOGENOM" id="CLU_3287981_0_0_3"/>
<keyword evidence="3" id="KW-1185">Reference proteome</keyword>
<protein>
    <submittedName>
        <fullName evidence="2">Uncharacterized protein</fullName>
    </submittedName>
</protein>
<dbReference type="Proteomes" id="UP000003835">
    <property type="component" value="Unassembled WGS sequence"/>
</dbReference>
<name>B4VRT7_9CYAN</name>
<sequence length="40" mass="4593">MNRAQSFAPLQIKMARLYMSPIPNSPRYDTSPRRNGNTLV</sequence>
<proteinExistence type="predicted"/>
<evidence type="ECO:0000313" key="2">
    <source>
        <dbReference type="EMBL" id="EDX75343.1"/>
    </source>
</evidence>
<evidence type="ECO:0000313" key="3">
    <source>
        <dbReference type="Proteomes" id="UP000003835"/>
    </source>
</evidence>
<feature type="region of interest" description="Disordered" evidence="1">
    <location>
        <begin position="21"/>
        <end position="40"/>
    </location>
</feature>
<dbReference type="STRING" id="118168.MC7420_1261"/>
<evidence type="ECO:0000256" key="1">
    <source>
        <dbReference type="SAM" id="MobiDB-lite"/>
    </source>
</evidence>
<organism evidence="2 3">
    <name type="scientific">Coleofasciculus chthonoplastes PCC 7420</name>
    <dbReference type="NCBI Taxonomy" id="118168"/>
    <lineage>
        <taxon>Bacteria</taxon>
        <taxon>Bacillati</taxon>
        <taxon>Cyanobacteriota</taxon>
        <taxon>Cyanophyceae</taxon>
        <taxon>Coleofasciculales</taxon>
        <taxon>Coleofasciculaceae</taxon>
        <taxon>Coleofasciculus</taxon>
    </lineage>
</organism>
<reference evidence="2 3" key="1">
    <citation type="submission" date="2008-07" db="EMBL/GenBank/DDBJ databases">
        <authorList>
            <person name="Tandeau de Marsac N."/>
            <person name="Ferriera S."/>
            <person name="Johnson J."/>
            <person name="Kravitz S."/>
            <person name="Beeson K."/>
            <person name="Sutton G."/>
            <person name="Rogers Y.-H."/>
            <person name="Friedman R."/>
            <person name="Frazier M."/>
            <person name="Venter J.C."/>
        </authorList>
    </citation>
    <scope>NUCLEOTIDE SEQUENCE [LARGE SCALE GENOMIC DNA]</scope>
    <source>
        <strain evidence="2 3">PCC 7420</strain>
    </source>
</reference>